<dbReference type="WBParaSite" id="HCON_00130670-00001">
    <property type="protein sequence ID" value="HCON_00130670-00001"/>
    <property type="gene ID" value="HCON_00130670"/>
</dbReference>
<evidence type="ECO:0000313" key="1">
    <source>
        <dbReference type="Proteomes" id="UP000025227"/>
    </source>
</evidence>
<organism evidence="1 2">
    <name type="scientific">Haemonchus contortus</name>
    <name type="common">Barber pole worm</name>
    <dbReference type="NCBI Taxonomy" id="6289"/>
    <lineage>
        <taxon>Eukaryota</taxon>
        <taxon>Metazoa</taxon>
        <taxon>Ecdysozoa</taxon>
        <taxon>Nematoda</taxon>
        <taxon>Chromadorea</taxon>
        <taxon>Rhabditida</taxon>
        <taxon>Rhabditina</taxon>
        <taxon>Rhabditomorpha</taxon>
        <taxon>Strongyloidea</taxon>
        <taxon>Trichostrongylidae</taxon>
        <taxon>Haemonchus</taxon>
    </lineage>
</organism>
<proteinExistence type="predicted"/>
<protein>
    <submittedName>
        <fullName evidence="2">Integrase</fullName>
    </submittedName>
</protein>
<evidence type="ECO:0000313" key="2">
    <source>
        <dbReference type="WBParaSite" id="HCON_00130670-00001"/>
    </source>
</evidence>
<dbReference type="Proteomes" id="UP000025227">
    <property type="component" value="Unplaced"/>
</dbReference>
<accession>A0A7I4YRA0</accession>
<keyword evidence="1" id="KW-1185">Reference proteome</keyword>
<sequence>MVTLSKSVTRPRTLRSQMGYSSTDYLTVKLIN</sequence>
<reference evidence="2" key="1">
    <citation type="submission" date="2020-12" db="UniProtKB">
        <authorList>
            <consortium name="WormBaseParasite"/>
        </authorList>
    </citation>
    <scope>IDENTIFICATION</scope>
    <source>
        <strain evidence="2">MHco3</strain>
    </source>
</reference>
<dbReference type="AlphaFoldDB" id="A0A7I4YRA0"/>
<name>A0A7I4YRA0_HAECO</name>